<dbReference type="Proteomes" id="UP001185331">
    <property type="component" value="Unassembled WGS sequence"/>
</dbReference>
<comment type="caution">
    <text evidence="2">The sequence shown here is derived from an EMBL/GenBank/DDBJ whole genome shotgun (WGS) entry which is preliminary data.</text>
</comment>
<feature type="chain" id="PRO_5042130227" description="Lysozyme" evidence="1">
    <location>
        <begin position="27"/>
        <end position="227"/>
    </location>
</feature>
<dbReference type="RefSeq" id="WP_309858907.1">
    <property type="nucleotide sequence ID" value="NZ_JAVDQJ010000024.1"/>
</dbReference>
<evidence type="ECO:0000313" key="2">
    <source>
        <dbReference type="EMBL" id="MDR6221205.1"/>
    </source>
</evidence>
<dbReference type="GO" id="GO:0006644">
    <property type="term" value="P:phospholipid metabolic process"/>
    <property type="evidence" value="ECO:0007669"/>
    <property type="project" value="InterPro"/>
</dbReference>
<gene>
    <name evidence="2" type="ORF">J2Y00_004837</name>
</gene>
<dbReference type="InterPro" id="IPR036444">
    <property type="entry name" value="PLipase_A2_dom_sf"/>
</dbReference>
<dbReference type="SUPFAM" id="SSF48619">
    <property type="entry name" value="Phospholipase A2, PLA2"/>
    <property type="match status" value="1"/>
</dbReference>
<evidence type="ECO:0000313" key="3">
    <source>
        <dbReference type="Proteomes" id="UP001185331"/>
    </source>
</evidence>
<dbReference type="GO" id="GO:0004623">
    <property type="term" value="F:phospholipase A2 activity"/>
    <property type="evidence" value="ECO:0007669"/>
    <property type="project" value="InterPro"/>
</dbReference>
<dbReference type="EMBL" id="JAVDQK010000026">
    <property type="protein sequence ID" value="MDR6221205.1"/>
    <property type="molecule type" value="Genomic_DNA"/>
</dbReference>
<keyword evidence="1" id="KW-0732">Signal</keyword>
<dbReference type="Pfam" id="PF09056">
    <property type="entry name" value="Phospholip_A2_3"/>
    <property type="match status" value="1"/>
</dbReference>
<dbReference type="Gene3D" id="1.20.90.10">
    <property type="entry name" value="Phospholipase A2 domain"/>
    <property type="match status" value="1"/>
</dbReference>
<sequence>MSRPILSVLFLSALLSACGTSTPTPHQPTAGLTPERVPACLQTENLQPQFDYPAPGPCSVESVYMNLINLGATSPRAQYVVDIAMGSSAQYRSARNAYWPIQNGALQWRTLSVPYAGISWESDGCSAPGMMLVWNLTFAAACDLHDFGYSNVGIELSLDAINRPDANVVRDHEWLRKAVDDQFLRNMRAICATSSLTGCSTIANTYYNAVREYGGSHWLTWYETGSL</sequence>
<feature type="signal peptide" evidence="1">
    <location>
        <begin position="1"/>
        <end position="26"/>
    </location>
</feature>
<evidence type="ECO:0008006" key="4">
    <source>
        <dbReference type="Google" id="ProtNLM"/>
    </source>
</evidence>
<dbReference type="InterPro" id="IPR015141">
    <property type="entry name" value="PLipase_A2_prok/fun"/>
</dbReference>
<organism evidence="2 3">
    <name type="scientific">Deinococcus soli</name>
    <name type="common">ex Cha et al. 2016</name>
    <dbReference type="NCBI Taxonomy" id="1309411"/>
    <lineage>
        <taxon>Bacteria</taxon>
        <taxon>Thermotogati</taxon>
        <taxon>Deinococcota</taxon>
        <taxon>Deinococci</taxon>
        <taxon>Deinococcales</taxon>
        <taxon>Deinococcaceae</taxon>
        <taxon>Deinococcus</taxon>
    </lineage>
</organism>
<dbReference type="PROSITE" id="PS51257">
    <property type="entry name" value="PROKAR_LIPOPROTEIN"/>
    <property type="match status" value="1"/>
</dbReference>
<evidence type="ECO:0000256" key="1">
    <source>
        <dbReference type="SAM" id="SignalP"/>
    </source>
</evidence>
<dbReference type="AlphaFoldDB" id="A0AAE3XFL6"/>
<reference evidence="2" key="1">
    <citation type="submission" date="2023-07" db="EMBL/GenBank/DDBJ databases">
        <title>Sorghum-associated microbial communities from plants grown in Nebraska, USA.</title>
        <authorList>
            <person name="Schachtman D."/>
        </authorList>
    </citation>
    <scope>NUCLEOTIDE SEQUENCE</scope>
    <source>
        <strain evidence="2">BE330</strain>
    </source>
</reference>
<protein>
    <recommendedName>
        <fullName evidence="4">Lysozyme</fullName>
    </recommendedName>
</protein>
<proteinExistence type="predicted"/>
<accession>A0AAE3XFL6</accession>
<dbReference type="GO" id="GO:0050482">
    <property type="term" value="P:arachidonate secretion"/>
    <property type="evidence" value="ECO:0007669"/>
    <property type="project" value="InterPro"/>
</dbReference>
<name>A0AAE3XFL6_9DEIO</name>